<dbReference type="PANTHER" id="PTHR11733">
    <property type="entry name" value="ZINC METALLOPROTEASE FAMILY M13 NEPRILYSIN-RELATED"/>
    <property type="match status" value="1"/>
</dbReference>
<accession>A0A2G9UW47</accession>
<evidence type="ECO:0000313" key="4">
    <source>
        <dbReference type="Proteomes" id="UP000230423"/>
    </source>
</evidence>
<dbReference type="PROSITE" id="PS51885">
    <property type="entry name" value="NEPRILYSIN"/>
    <property type="match status" value="1"/>
</dbReference>
<dbReference type="PANTHER" id="PTHR11733:SF241">
    <property type="entry name" value="GH26575P-RELATED"/>
    <property type="match status" value="1"/>
</dbReference>
<dbReference type="SUPFAM" id="SSF55486">
    <property type="entry name" value="Metalloproteases ('zincins'), catalytic domain"/>
    <property type="match status" value="1"/>
</dbReference>
<proteinExistence type="inferred from homology"/>
<dbReference type="GO" id="GO:0004222">
    <property type="term" value="F:metalloendopeptidase activity"/>
    <property type="evidence" value="ECO:0007669"/>
    <property type="project" value="InterPro"/>
</dbReference>
<organism evidence="3 4">
    <name type="scientific">Teladorsagia circumcincta</name>
    <name type="common">Brown stomach worm</name>
    <name type="synonym">Ostertagia circumcincta</name>
    <dbReference type="NCBI Taxonomy" id="45464"/>
    <lineage>
        <taxon>Eukaryota</taxon>
        <taxon>Metazoa</taxon>
        <taxon>Ecdysozoa</taxon>
        <taxon>Nematoda</taxon>
        <taxon>Chromadorea</taxon>
        <taxon>Rhabditida</taxon>
        <taxon>Rhabditina</taxon>
        <taxon>Rhabditomorpha</taxon>
        <taxon>Strongyloidea</taxon>
        <taxon>Trichostrongylidae</taxon>
        <taxon>Teladorsagia</taxon>
    </lineage>
</organism>
<name>A0A2G9UW47_TELCI</name>
<dbReference type="Gene3D" id="1.10.1380.10">
    <property type="entry name" value="Neutral endopeptidase , domain2"/>
    <property type="match status" value="1"/>
</dbReference>
<dbReference type="Proteomes" id="UP000230423">
    <property type="component" value="Unassembled WGS sequence"/>
</dbReference>
<dbReference type="GO" id="GO:0016485">
    <property type="term" value="P:protein processing"/>
    <property type="evidence" value="ECO:0007669"/>
    <property type="project" value="TreeGrafter"/>
</dbReference>
<comment type="similarity">
    <text evidence="1">Belongs to the peptidase M13 family.</text>
</comment>
<dbReference type="GO" id="GO:0005886">
    <property type="term" value="C:plasma membrane"/>
    <property type="evidence" value="ECO:0007669"/>
    <property type="project" value="TreeGrafter"/>
</dbReference>
<dbReference type="EMBL" id="KZ345291">
    <property type="protein sequence ID" value="PIO74383.1"/>
    <property type="molecule type" value="Genomic_DNA"/>
</dbReference>
<evidence type="ECO:0000313" key="3">
    <source>
        <dbReference type="EMBL" id="PIO74383.1"/>
    </source>
</evidence>
<reference evidence="3 4" key="1">
    <citation type="submission" date="2015-09" db="EMBL/GenBank/DDBJ databases">
        <title>Draft genome of the parasitic nematode Teladorsagia circumcincta isolate WARC Sus (inbred).</title>
        <authorList>
            <person name="Mitreva M."/>
        </authorList>
    </citation>
    <scope>NUCLEOTIDE SEQUENCE [LARGE SCALE GENOMIC DNA]</scope>
    <source>
        <strain evidence="3 4">S</strain>
    </source>
</reference>
<keyword evidence="4" id="KW-1185">Reference proteome</keyword>
<sequence length="424" mass="49610">MTRRSLRSEQRIKWNEPAKRSDIAVRIGVASEMKAKQRHSRTTASRERIFFTIITLNPCIGNIKFNDECPTTADNATGFRKLADYLEFSINYKVDPCEDFYQFTCGSWIANTPDTPPIWGEVSPLYTLRQKYQEEQRTLLASNESTTSQAIAQARKFYHRCVVAEQQWEAAGIPGIKYVMKKIREFGVFPMLSEESFYETRFNAKFDFTWLLAYFNQNTTVLHTIVPRLVELRVFGASLISFYPSKSLFTFLDRPFTRRLQRMFTEFLVRLMKYIAADVGVKFNNTKAPPDILDLRIFMEKLHSIPIPDLKSLLENNNFYNYSSVRRLAQVDATVYKRFASKVDDSIHPRNRSEACFIETQKHYKVAMLAMYARSRSTEFLRPLVEEMAMGMIEELKEEIRENEWMDKEFKEVPFCKLTNGGVY</sequence>
<dbReference type="Pfam" id="PF05649">
    <property type="entry name" value="Peptidase_M13_N"/>
    <property type="match status" value="1"/>
</dbReference>
<dbReference type="AlphaFoldDB" id="A0A2G9UW47"/>
<dbReference type="InterPro" id="IPR042089">
    <property type="entry name" value="Peptidase_M13_dom_2"/>
</dbReference>
<feature type="domain" description="Peptidase M13 N-terminal" evidence="2">
    <location>
        <begin position="96"/>
        <end position="218"/>
    </location>
</feature>
<dbReference type="OrthoDB" id="5828345at2759"/>
<evidence type="ECO:0000256" key="1">
    <source>
        <dbReference type="ARBA" id="ARBA00007357"/>
    </source>
</evidence>
<dbReference type="InterPro" id="IPR000718">
    <property type="entry name" value="Peptidase_M13"/>
</dbReference>
<gene>
    <name evidence="3" type="ORF">TELCIR_03613</name>
</gene>
<dbReference type="InterPro" id="IPR008753">
    <property type="entry name" value="Peptidase_M13_N"/>
</dbReference>
<evidence type="ECO:0000259" key="2">
    <source>
        <dbReference type="Pfam" id="PF05649"/>
    </source>
</evidence>
<protein>
    <recommendedName>
        <fullName evidence="2">Peptidase M13 N-terminal domain-containing protein</fullName>
    </recommendedName>
</protein>